<gene>
    <name evidence="3" type="ORF">EDC65_2491</name>
</gene>
<dbReference type="Proteomes" id="UP000278222">
    <property type="component" value="Unassembled WGS sequence"/>
</dbReference>
<dbReference type="RefSeq" id="WP_123690044.1">
    <property type="nucleotide sequence ID" value="NZ_AP019700.1"/>
</dbReference>
<evidence type="ECO:0000256" key="1">
    <source>
        <dbReference type="PROSITE-ProRule" id="PRU00409"/>
    </source>
</evidence>
<proteinExistence type="predicted"/>
<keyword evidence="1" id="KW-0547">Nucleotide-binding</keyword>
<dbReference type="InterPro" id="IPR011761">
    <property type="entry name" value="ATP-grasp"/>
</dbReference>
<dbReference type="SUPFAM" id="SSF56059">
    <property type="entry name" value="Glutathione synthetase ATP-binding domain-like"/>
    <property type="match status" value="1"/>
</dbReference>
<dbReference type="Gene3D" id="3.30.470.20">
    <property type="entry name" value="ATP-grasp fold, B domain"/>
    <property type="match status" value="1"/>
</dbReference>
<dbReference type="GO" id="GO:0046872">
    <property type="term" value="F:metal ion binding"/>
    <property type="evidence" value="ECO:0007669"/>
    <property type="project" value="InterPro"/>
</dbReference>
<organism evidence="3 4">
    <name type="scientific">Stella humosa</name>
    <dbReference type="NCBI Taxonomy" id="94"/>
    <lineage>
        <taxon>Bacteria</taxon>
        <taxon>Pseudomonadati</taxon>
        <taxon>Pseudomonadota</taxon>
        <taxon>Alphaproteobacteria</taxon>
        <taxon>Rhodospirillales</taxon>
        <taxon>Stellaceae</taxon>
        <taxon>Stella</taxon>
    </lineage>
</organism>
<dbReference type="PANTHER" id="PTHR21621">
    <property type="entry name" value="RIBOSOMAL PROTEIN S6 MODIFICATION PROTEIN"/>
    <property type="match status" value="1"/>
</dbReference>
<name>A0A3N1LGL3_9PROT</name>
<dbReference type="AlphaFoldDB" id="A0A3N1LGL3"/>
<sequence>MSTRDIVTTVRSLAGPSIEGPDAAILLAFDEPGTLTAAAGPGWVARWQAVCSLLELPADEDAAAPVDGMDLVAATTERLLAAAQGRRAARPRPAASQIVRAYLIFDAPEPLARRAAALAMTLAGACTKPGTPAEIAERLAGAMAQLREAAEAEPTIANLDPVSRVVAAAAATAGIACRPSHLYPGTMVLGEGARQVRFDHSLPLTAPSMGSKLSSDKLLTKRFLAGLGIPVLPCRIATTADAAVLAAERIGFPVVIKPTDGSLSRGVMLAVADAAEVPAAFAKAMEAGNLAMIEPYLDTPDFRATVIGGRIAIVMRRNRPYVVGDGTHAIAWLIERHNADLAAGRANFPAGYPLTVDGEMLWTLGRAGRSLETVPARGERVEVRTTPMRSRGGYPVEVTADTHPDNIQLFERIATVLDMPITALDFRAEAVERPWREQKFAILEANARPSITDIEANRLAAQLLRAVFPEPAASRLPTVLVLATGDAAAAALAQVPGVGYAGPEGIFLGGIRIGGEPPSLAAAHDRIVEDPTARVALHWTTAERIAERGLGLARIDHAFLPADAAGAVPDLVRRHADRVEVLPAGDGTTAPVLAAIARLDRR</sequence>
<dbReference type="EMBL" id="RJKX01000014">
    <property type="protein sequence ID" value="ROP90637.1"/>
    <property type="molecule type" value="Genomic_DNA"/>
</dbReference>
<reference evidence="3 4" key="1">
    <citation type="submission" date="2018-11" db="EMBL/GenBank/DDBJ databases">
        <title>Genomic Encyclopedia of Type Strains, Phase IV (KMG-IV): sequencing the most valuable type-strain genomes for metagenomic binning, comparative biology and taxonomic classification.</title>
        <authorList>
            <person name="Goeker M."/>
        </authorList>
    </citation>
    <scope>NUCLEOTIDE SEQUENCE [LARGE SCALE GENOMIC DNA]</scope>
    <source>
        <strain evidence="3 4">DSM 5900</strain>
    </source>
</reference>
<dbReference type="Gene3D" id="3.30.1490.20">
    <property type="entry name" value="ATP-grasp fold, A domain"/>
    <property type="match status" value="1"/>
</dbReference>
<dbReference type="GO" id="GO:0005524">
    <property type="term" value="F:ATP binding"/>
    <property type="evidence" value="ECO:0007669"/>
    <property type="project" value="UniProtKB-UniRule"/>
</dbReference>
<keyword evidence="4" id="KW-1185">Reference proteome</keyword>
<comment type="caution">
    <text evidence="3">The sequence shown here is derived from an EMBL/GenBank/DDBJ whole genome shotgun (WGS) entry which is preliminary data.</text>
</comment>
<dbReference type="GO" id="GO:0009432">
    <property type="term" value="P:SOS response"/>
    <property type="evidence" value="ECO:0007669"/>
    <property type="project" value="TreeGrafter"/>
</dbReference>
<dbReference type="GO" id="GO:0018169">
    <property type="term" value="F:ribosomal S6-glutamic acid ligase activity"/>
    <property type="evidence" value="ECO:0007669"/>
    <property type="project" value="TreeGrafter"/>
</dbReference>
<accession>A0A3N1LGL3</accession>
<dbReference type="Pfam" id="PF13549">
    <property type="entry name" value="ATP-grasp_5"/>
    <property type="match status" value="1"/>
</dbReference>
<keyword evidence="1" id="KW-0067">ATP-binding</keyword>
<dbReference type="OrthoDB" id="9803907at2"/>
<evidence type="ECO:0000259" key="2">
    <source>
        <dbReference type="PROSITE" id="PS50975"/>
    </source>
</evidence>
<dbReference type="PANTHER" id="PTHR21621:SF0">
    <property type="entry name" value="BETA-CITRYLGLUTAMATE SYNTHASE B-RELATED"/>
    <property type="match status" value="1"/>
</dbReference>
<evidence type="ECO:0000313" key="4">
    <source>
        <dbReference type="Proteomes" id="UP000278222"/>
    </source>
</evidence>
<dbReference type="GO" id="GO:0005737">
    <property type="term" value="C:cytoplasm"/>
    <property type="evidence" value="ECO:0007669"/>
    <property type="project" value="TreeGrafter"/>
</dbReference>
<feature type="domain" description="ATP-grasp" evidence="2">
    <location>
        <begin position="221"/>
        <end position="430"/>
    </location>
</feature>
<keyword evidence="3" id="KW-0436">Ligase</keyword>
<dbReference type="InterPro" id="IPR013815">
    <property type="entry name" value="ATP_grasp_subdomain_1"/>
</dbReference>
<protein>
    <submittedName>
        <fullName evidence="3">D-alanine-D-alanine ligase-like ATP-grasp enzyme</fullName>
    </submittedName>
</protein>
<evidence type="ECO:0000313" key="3">
    <source>
        <dbReference type="EMBL" id="ROP90637.1"/>
    </source>
</evidence>
<dbReference type="PROSITE" id="PS50975">
    <property type="entry name" value="ATP_GRASP"/>
    <property type="match status" value="1"/>
</dbReference>